<feature type="transmembrane region" description="Helical" evidence="12">
    <location>
        <begin position="294"/>
        <end position="320"/>
    </location>
</feature>
<keyword evidence="15" id="KW-1185">Reference proteome</keyword>
<evidence type="ECO:0000256" key="12">
    <source>
        <dbReference type="RuleBase" id="RU363112"/>
    </source>
</evidence>
<accession>A0A2J6T837</accession>
<evidence type="ECO:0000256" key="6">
    <source>
        <dbReference type="ARBA" id="ARBA00022676"/>
    </source>
</evidence>
<dbReference type="InParanoid" id="A0A2J6T837"/>
<evidence type="ECO:0000256" key="10">
    <source>
        <dbReference type="ARBA" id="ARBA00022989"/>
    </source>
</evidence>
<evidence type="ECO:0000256" key="5">
    <source>
        <dbReference type="ARBA" id="ARBA00022502"/>
    </source>
</evidence>
<evidence type="ECO:0000256" key="9">
    <source>
        <dbReference type="ARBA" id="ARBA00022824"/>
    </source>
</evidence>
<evidence type="ECO:0000313" key="14">
    <source>
        <dbReference type="EMBL" id="PMD59182.1"/>
    </source>
</evidence>
<comment type="pathway">
    <text evidence="2 12">Glycolipid biosynthesis; glycosylphosphatidylinositol-anchor biosynthesis.</text>
</comment>
<dbReference type="GO" id="GO:0000009">
    <property type="term" value="F:alpha-1,6-mannosyltransferase activity"/>
    <property type="evidence" value="ECO:0007669"/>
    <property type="project" value="InterPro"/>
</dbReference>
<feature type="transmembrane region" description="Helical" evidence="12">
    <location>
        <begin position="510"/>
        <end position="529"/>
    </location>
</feature>
<proteinExistence type="inferred from homology"/>
<evidence type="ECO:0000256" key="1">
    <source>
        <dbReference type="ARBA" id="ARBA00004477"/>
    </source>
</evidence>
<reference evidence="14 15" key="1">
    <citation type="submission" date="2016-04" db="EMBL/GenBank/DDBJ databases">
        <title>A degradative enzymes factory behind the ericoid mycorrhizal symbiosis.</title>
        <authorList>
            <consortium name="DOE Joint Genome Institute"/>
            <person name="Martino E."/>
            <person name="Morin E."/>
            <person name="Grelet G."/>
            <person name="Kuo A."/>
            <person name="Kohler A."/>
            <person name="Daghino S."/>
            <person name="Barry K."/>
            <person name="Choi C."/>
            <person name="Cichocki N."/>
            <person name="Clum A."/>
            <person name="Copeland A."/>
            <person name="Hainaut M."/>
            <person name="Haridas S."/>
            <person name="Labutti K."/>
            <person name="Lindquist E."/>
            <person name="Lipzen A."/>
            <person name="Khouja H.-R."/>
            <person name="Murat C."/>
            <person name="Ohm R."/>
            <person name="Olson A."/>
            <person name="Spatafora J."/>
            <person name="Veneault-Fourrey C."/>
            <person name="Henrissat B."/>
            <person name="Grigoriev I."/>
            <person name="Martin F."/>
            <person name="Perotto S."/>
        </authorList>
    </citation>
    <scope>NUCLEOTIDE SEQUENCE [LARGE SCALE GENOMIC DNA]</scope>
    <source>
        <strain evidence="14 15">E</strain>
    </source>
</reference>
<keyword evidence="5 12" id="KW-0337">GPI-anchor biosynthesis</keyword>
<feature type="transmembrane region" description="Helical" evidence="12">
    <location>
        <begin position="266"/>
        <end position="282"/>
    </location>
</feature>
<protein>
    <recommendedName>
        <fullName evidence="4 12">GPI mannosyltransferase 2</fullName>
        <ecNumber evidence="12">2.4.1.-</ecNumber>
    </recommendedName>
</protein>
<keyword evidence="10 12" id="KW-1133">Transmembrane helix</keyword>
<feature type="transmembrane region" description="Helical" evidence="12">
    <location>
        <begin position="207"/>
        <end position="226"/>
    </location>
</feature>
<dbReference type="UniPathway" id="UPA00196"/>
<name>A0A2J6T837_9HELO</name>
<dbReference type="Proteomes" id="UP000235371">
    <property type="component" value="Unassembled WGS sequence"/>
</dbReference>
<evidence type="ECO:0000256" key="2">
    <source>
        <dbReference type="ARBA" id="ARBA00004687"/>
    </source>
</evidence>
<keyword evidence="8 12" id="KW-0812">Transmembrane</keyword>
<dbReference type="OrthoDB" id="10252502at2759"/>
<evidence type="ECO:0000256" key="4">
    <source>
        <dbReference type="ARBA" id="ARBA00013795"/>
    </source>
</evidence>
<sequence>MHSLSSTSPLPSSQSEQTRHEYASAVHPVSRPHDPSTKRIVLSPHQSSFRLCKVQTCIERILPELLHRHLVRFMSLPGSRRETSLSSSIMQIWTRPLDCPIRSLVVLFATWKLLLLLIAVLSPGSGYDTSASLFSPSAAEGRQLPPPIQYILGKLTRWDAIYFVKVADRGYVFEQEWAFGWGFTSLISLCAAALEKAGTPHYDDLEGLIAVVIAHTAHLLSVPVLFRLTSAVFAEPSAWLAFTAASLHIISPAGLFLSAPYAESSCALLSFIGCLLFTKSLGGNGPVTASHDVLVLLSGVFFGIAATFRSNGILNGLLLLEEALRTLWSLKHGVRVSSFRRLIATGLGGLCVAVGFLLPQYIAYTEYCGNSGINTRTWCKRTLPSIYTFVQDHYWRCGLFRYWTFSNLPLFLLATPMFAILVISGLWALKILPGESVQNPNNSKNVHKSTQGPVLQVIRNLAVSQLMLVLLTSTTAHVQIITRISSAYPVWLWYVASSCREGKALLVGRIVKFMVVYSVIQGGLFASFLPPA</sequence>
<dbReference type="InterPro" id="IPR007315">
    <property type="entry name" value="PIG-V/Gpi18"/>
</dbReference>
<comment type="function">
    <text evidence="12">Mannosyltransferase involved in glycosylphosphatidylinositol-anchor biosynthesis.</text>
</comment>
<keyword evidence="7 12" id="KW-0808">Transferase</keyword>
<comment type="similarity">
    <text evidence="3 12">Belongs to the PIGV family.</text>
</comment>
<evidence type="ECO:0000313" key="15">
    <source>
        <dbReference type="Proteomes" id="UP000235371"/>
    </source>
</evidence>
<feature type="transmembrane region" description="Helical" evidence="12">
    <location>
        <begin position="341"/>
        <end position="362"/>
    </location>
</feature>
<gene>
    <name evidence="14" type="ORF">K444DRAFT_613973</name>
</gene>
<feature type="transmembrane region" description="Helical" evidence="12">
    <location>
        <begin position="408"/>
        <end position="429"/>
    </location>
</feature>
<keyword evidence="11 12" id="KW-0472">Membrane</keyword>
<dbReference type="EC" id="2.4.1.-" evidence="12"/>
<dbReference type="PANTHER" id="PTHR12468:SF2">
    <property type="entry name" value="GPI MANNOSYLTRANSFERASE 2"/>
    <property type="match status" value="1"/>
</dbReference>
<dbReference type="GO" id="GO:0031501">
    <property type="term" value="C:mannosyltransferase complex"/>
    <property type="evidence" value="ECO:0007669"/>
    <property type="project" value="TreeGrafter"/>
</dbReference>
<dbReference type="GO" id="GO:0004376">
    <property type="term" value="F:GPI mannosyltransferase activity"/>
    <property type="evidence" value="ECO:0007669"/>
    <property type="project" value="InterPro"/>
</dbReference>
<keyword evidence="9 12" id="KW-0256">Endoplasmic reticulum</keyword>
<evidence type="ECO:0000256" key="8">
    <source>
        <dbReference type="ARBA" id="ARBA00022692"/>
    </source>
</evidence>
<dbReference type="AlphaFoldDB" id="A0A2J6T837"/>
<feature type="transmembrane region" description="Helical" evidence="12">
    <location>
        <begin position="104"/>
        <end position="124"/>
    </location>
</feature>
<evidence type="ECO:0000256" key="3">
    <source>
        <dbReference type="ARBA" id="ARBA00008698"/>
    </source>
</evidence>
<dbReference type="RefSeq" id="XP_024736086.1">
    <property type="nucleotide sequence ID" value="XM_024880446.1"/>
</dbReference>
<keyword evidence="6 12" id="KW-0328">Glycosyltransferase</keyword>
<dbReference type="EMBL" id="KZ613817">
    <property type="protein sequence ID" value="PMD59182.1"/>
    <property type="molecule type" value="Genomic_DNA"/>
</dbReference>
<dbReference type="GO" id="GO:0005789">
    <property type="term" value="C:endoplasmic reticulum membrane"/>
    <property type="evidence" value="ECO:0007669"/>
    <property type="project" value="UniProtKB-SubCell"/>
</dbReference>
<dbReference type="GO" id="GO:0006506">
    <property type="term" value="P:GPI anchor biosynthetic process"/>
    <property type="evidence" value="ECO:0007669"/>
    <property type="project" value="UniProtKB-UniPathway"/>
</dbReference>
<organism evidence="14 15">
    <name type="scientific">Hyaloscypha bicolor E</name>
    <dbReference type="NCBI Taxonomy" id="1095630"/>
    <lineage>
        <taxon>Eukaryota</taxon>
        <taxon>Fungi</taxon>
        <taxon>Dikarya</taxon>
        <taxon>Ascomycota</taxon>
        <taxon>Pezizomycotina</taxon>
        <taxon>Leotiomycetes</taxon>
        <taxon>Helotiales</taxon>
        <taxon>Hyaloscyphaceae</taxon>
        <taxon>Hyaloscypha</taxon>
        <taxon>Hyaloscypha bicolor</taxon>
    </lineage>
</organism>
<dbReference type="STRING" id="1095630.A0A2J6T837"/>
<comment type="subcellular location">
    <subcellularLocation>
        <location evidence="1 12">Endoplasmic reticulum membrane</location>
        <topology evidence="1 12">Multi-pass membrane protein</topology>
    </subcellularLocation>
</comment>
<evidence type="ECO:0000256" key="13">
    <source>
        <dbReference type="SAM" id="MobiDB-lite"/>
    </source>
</evidence>
<feature type="transmembrane region" description="Helical" evidence="12">
    <location>
        <begin position="238"/>
        <end position="259"/>
    </location>
</feature>
<feature type="transmembrane region" description="Helical" evidence="12">
    <location>
        <begin position="177"/>
        <end position="195"/>
    </location>
</feature>
<evidence type="ECO:0000256" key="7">
    <source>
        <dbReference type="ARBA" id="ARBA00022679"/>
    </source>
</evidence>
<dbReference type="PANTHER" id="PTHR12468">
    <property type="entry name" value="GPI MANNOSYLTRANSFERASE 2"/>
    <property type="match status" value="1"/>
</dbReference>
<feature type="region of interest" description="Disordered" evidence="13">
    <location>
        <begin position="1"/>
        <end position="36"/>
    </location>
</feature>
<feature type="compositionally biased region" description="Low complexity" evidence="13">
    <location>
        <begin position="1"/>
        <end position="16"/>
    </location>
</feature>
<dbReference type="Pfam" id="PF04188">
    <property type="entry name" value="Mannosyl_trans2"/>
    <property type="match status" value="1"/>
</dbReference>
<dbReference type="FunCoup" id="A0A2J6T837">
    <property type="interactions" value="291"/>
</dbReference>
<evidence type="ECO:0000256" key="11">
    <source>
        <dbReference type="ARBA" id="ARBA00023136"/>
    </source>
</evidence>
<dbReference type="GeneID" id="36588523"/>